<name>A0ABM8YLV6_9BACI</name>
<evidence type="ECO:0000313" key="2">
    <source>
        <dbReference type="EMBL" id="CAG9620971.1"/>
    </source>
</evidence>
<evidence type="ECO:0000313" key="3">
    <source>
        <dbReference type="Proteomes" id="UP000789833"/>
    </source>
</evidence>
<keyword evidence="3" id="KW-1185">Reference proteome</keyword>
<dbReference type="RefSeq" id="WP_230500879.1">
    <property type="nucleotide sequence ID" value="NZ_CAKJTJ010000007.1"/>
</dbReference>
<gene>
    <name evidence="2" type="ORF">BACCIP111883_01743</name>
</gene>
<sequence length="155" mass="17739">MTFGKKDQERNKKLKIRAVQLENKLNEIIKSGLNRESVFELVGLESEKKAENLRRLREQVEVLSLQFNFPTKNDVANLAKMLIQVEEKIDSLEEKLEVGFQSAKLKPDAPNRGVIKNRKTPTPTRVLLKINNSSKSNVKGTEEKIARFREGENHG</sequence>
<protein>
    <submittedName>
        <fullName evidence="2">Uncharacterized protein</fullName>
    </submittedName>
</protein>
<reference evidence="2 3" key="1">
    <citation type="submission" date="2021-10" db="EMBL/GenBank/DDBJ databases">
        <authorList>
            <person name="Criscuolo A."/>
        </authorList>
    </citation>
    <scope>NUCLEOTIDE SEQUENCE [LARGE SCALE GENOMIC DNA]</scope>
    <source>
        <strain evidence="3">CIP 111883</strain>
    </source>
</reference>
<dbReference type="Proteomes" id="UP000789833">
    <property type="component" value="Unassembled WGS sequence"/>
</dbReference>
<evidence type="ECO:0000256" key="1">
    <source>
        <dbReference type="SAM" id="Coils"/>
    </source>
</evidence>
<proteinExistence type="predicted"/>
<organism evidence="2 3">
    <name type="scientific">Sutcliffiella rhizosphaerae</name>
    <dbReference type="NCBI Taxonomy" id="2880967"/>
    <lineage>
        <taxon>Bacteria</taxon>
        <taxon>Bacillati</taxon>
        <taxon>Bacillota</taxon>
        <taxon>Bacilli</taxon>
        <taxon>Bacillales</taxon>
        <taxon>Bacillaceae</taxon>
        <taxon>Sutcliffiella</taxon>
    </lineage>
</organism>
<keyword evidence="1" id="KW-0175">Coiled coil</keyword>
<comment type="caution">
    <text evidence="2">The sequence shown here is derived from an EMBL/GenBank/DDBJ whole genome shotgun (WGS) entry which is preliminary data.</text>
</comment>
<accession>A0ABM8YLV6</accession>
<feature type="coiled-coil region" evidence="1">
    <location>
        <begin position="4"/>
        <end position="95"/>
    </location>
</feature>
<dbReference type="EMBL" id="CAKJTJ010000007">
    <property type="protein sequence ID" value="CAG9620971.1"/>
    <property type="molecule type" value="Genomic_DNA"/>
</dbReference>